<dbReference type="Pfam" id="PF00239">
    <property type="entry name" value="Resolvase"/>
    <property type="match status" value="1"/>
</dbReference>
<feature type="domain" description="Resolvase/invertase-type recombinase catalytic" evidence="1">
    <location>
        <begin position="3"/>
        <end position="141"/>
    </location>
</feature>
<evidence type="ECO:0000259" key="1">
    <source>
        <dbReference type="SMART" id="SM00857"/>
    </source>
</evidence>
<dbReference type="Proteomes" id="UP001523392">
    <property type="component" value="Unassembled WGS sequence"/>
</dbReference>
<organism evidence="2 3">
    <name type="scientific">Siccirubricoccus soli</name>
    <dbReference type="NCBI Taxonomy" id="2899147"/>
    <lineage>
        <taxon>Bacteria</taxon>
        <taxon>Pseudomonadati</taxon>
        <taxon>Pseudomonadota</taxon>
        <taxon>Alphaproteobacteria</taxon>
        <taxon>Acetobacterales</taxon>
        <taxon>Roseomonadaceae</taxon>
        <taxon>Siccirubricoccus</taxon>
    </lineage>
</organism>
<proteinExistence type="predicted"/>
<accession>A0ABT1D1D2</accession>
<dbReference type="Gene3D" id="3.40.50.1390">
    <property type="entry name" value="Resolvase, N-terminal catalytic domain"/>
    <property type="match status" value="1"/>
</dbReference>
<evidence type="ECO:0000313" key="3">
    <source>
        <dbReference type="Proteomes" id="UP001523392"/>
    </source>
</evidence>
<keyword evidence="3" id="KW-1185">Reference proteome</keyword>
<dbReference type="InterPro" id="IPR036162">
    <property type="entry name" value="Resolvase-like_N_sf"/>
</dbReference>
<dbReference type="SUPFAM" id="SSF53041">
    <property type="entry name" value="Resolvase-like"/>
    <property type="match status" value="1"/>
</dbReference>
<dbReference type="RefSeq" id="WP_252952288.1">
    <property type="nucleotide sequence ID" value="NZ_JAFIRR010000030.1"/>
</dbReference>
<sequence>MTAYGYVRSDWPEGYQPETEQRAEICLAAAQAGVALTEIFEDNAWCRARLMRSRPGGKALFAKIAAGDTLFVASLLQLSRRPLDVLNLLLMLKRKAIALVVTNIGPQPITGQDEMPVVTTLLTAAATLSPHRGGERGLGVEHHPQSSSIARLQEIAIDIERHLGFWPGNAQPWMVHYAESHTVIANDAGGSGAELNDPA</sequence>
<dbReference type="SMART" id="SM00857">
    <property type="entry name" value="Resolvase"/>
    <property type="match status" value="1"/>
</dbReference>
<dbReference type="EMBL" id="JAFIRR010000030">
    <property type="protein sequence ID" value="MCO6415692.1"/>
    <property type="molecule type" value="Genomic_DNA"/>
</dbReference>
<name>A0ABT1D1D2_9PROT</name>
<evidence type="ECO:0000313" key="2">
    <source>
        <dbReference type="EMBL" id="MCO6415692.1"/>
    </source>
</evidence>
<dbReference type="InterPro" id="IPR006119">
    <property type="entry name" value="Resolv_N"/>
</dbReference>
<comment type="caution">
    <text evidence="2">The sequence shown here is derived from an EMBL/GenBank/DDBJ whole genome shotgun (WGS) entry which is preliminary data.</text>
</comment>
<protein>
    <submittedName>
        <fullName evidence="2">Recombinase family protein</fullName>
    </submittedName>
</protein>
<reference evidence="2 3" key="1">
    <citation type="submission" date="2021-12" db="EMBL/GenBank/DDBJ databases">
        <title>Siccirubricoccus leaddurans sp. nov., a high concentration Zn2+ tolerance bacterium.</title>
        <authorList>
            <person name="Cao Y."/>
        </authorList>
    </citation>
    <scope>NUCLEOTIDE SEQUENCE [LARGE SCALE GENOMIC DNA]</scope>
    <source>
        <strain evidence="2 3">KC 17139</strain>
    </source>
</reference>
<gene>
    <name evidence="2" type="ORF">JYK14_05805</name>
</gene>